<comment type="subcellular location">
    <subcellularLocation>
        <location evidence="1 7">Cell outer membrane</location>
        <topology evidence="1 7">Multi-pass membrane protein</topology>
    </subcellularLocation>
</comment>
<dbReference type="EMBL" id="JAHCTB010000001">
    <property type="protein sequence ID" value="MBT0606602.1"/>
    <property type="molecule type" value="Genomic_DNA"/>
</dbReference>
<dbReference type="Proteomes" id="UP001297092">
    <property type="component" value="Unassembled WGS sequence"/>
</dbReference>
<dbReference type="NCBIfam" id="TIGR04056">
    <property type="entry name" value="OMP_RagA_SusC"/>
    <property type="match status" value="1"/>
</dbReference>
<comment type="similarity">
    <text evidence="7">Belongs to the TonB-dependent receptor family.</text>
</comment>
<dbReference type="RefSeq" id="WP_214111483.1">
    <property type="nucleotide sequence ID" value="NZ_JAHCTB010000001.1"/>
</dbReference>
<evidence type="ECO:0000313" key="10">
    <source>
        <dbReference type="EMBL" id="MBT0606602.1"/>
    </source>
</evidence>
<dbReference type="InterPro" id="IPR008969">
    <property type="entry name" value="CarboxyPept-like_regulatory"/>
</dbReference>
<evidence type="ECO:0000256" key="8">
    <source>
        <dbReference type="SAM" id="SignalP"/>
    </source>
</evidence>
<evidence type="ECO:0000256" key="5">
    <source>
        <dbReference type="ARBA" id="ARBA00023136"/>
    </source>
</evidence>
<evidence type="ECO:0000256" key="3">
    <source>
        <dbReference type="ARBA" id="ARBA00022452"/>
    </source>
</evidence>
<dbReference type="SUPFAM" id="SSF49464">
    <property type="entry name" value="Carboxypeptidase regulatory domain-like"/>
    <property type="match status" value="1"/>
</dbReference>
<sequence length="1034" mass="113680">MKTKFSGILTLLLALVVQLTFAQQKTITGTVTDDTGLPLPGANVIIKGTSTGTQTDFDGNYTISASATQTLTFSYVGFETKEVRVGAQSTISIQLNPGSALEEVVVTGYSTRNQTVQTSAVVSISASEISQLAPTTSIDNMLQGKAAGVQVTSANGKPGQGAFVRIRGVGSLTAGAASPLYIVDGAPIREQDLSNIPNEDIENISILKDAATTARYGSRGSNGVVVITTKSGNRNRDAVIRFSSRYGVTSRIEPNFTMMNAAQKLQYESELYALGITTASTLPGVTTEPGSPERQFLLDNAVDWQDLILKEGVVQNNSVSISGGGEKMDYYFSLTNDRNTGIIDNIQGFERTGTRLNVNFDAKEWLSLGVNVGYSRSFSDEPRDRNNAQNPFRAMLDYNSYEPEFVLDEDGNIVLDENGDPVYNPTRSGFPVRGALLTEPAEEFENTTLGSLDAVVKFSKNWSYGFNASVNWQAARSESYSQPGGILQDILAPNGPQGNKRDRQVHRVDLTLSNRLNYNLRTEDHNLDILGLYEYNMNEFNITQLRKLGFPSAALTTQVHASGFDTNDQNYTLRNRLTLLSYGLFAEYDFKEKYLVGASVRTDASSNFGADNQYGVFYSGSLGWNIAKEDFFAVDEIDLLKLRVAYGTVGNRNGINRYASQAVNVYNPYPVSDSGDSGNASIPDRVANPIIKWETTTTGNVGLEFNLFNNRLRGVTDYFIRNTDDLLFVIPTADEQGIISQGGVQGLEGNLGEIQNKGLEVAIQGDIFRSPDFTWTLGGNILFLDTEIVELPNGQDVTPNAFNIRYSEGRKINEHFLIRYAGVDPATGRSQFYGADGNIYFANELPEGENRVFQGKSTIADKEGGFFTNFNYKGFGLRADFVFKYGNWINNIVKQQRINEGEFIDDNQAIDAFNYWQNPGDTGVLPSPIYTLDDTAITSQSDRFLERGDYIRMRNVTLSYSFPNELLEKSPINSLRVYLQGQNLLTFTKFWGDPEVGLSSGETIPFADVVAPGEVTLYSYPNTKSVQVGLDVSF</sequence>
<evidence type="ECO:0000256" key="7">
    <source>
        <dbReference type="PROSITE-ProRule" id="PRU01360"/>
    </source>
</evidence>
<dbReference type="InterPro" id="IPR012910">
    <property type="entry name" value="Plug_dom"/>
</dbReference>
<dbReference type="Gene3D" id="2.40.170.20">
    <property type="entry name" value="TonB-dependent receptor, beta-barrel domain"/>
    <property type="match status" value="1"/>
</dbReference>
<keyword evidence="6 7" id="KW-0998">Cell outer membrane</keyword>
<dbReference type="InterPro" id="IPR036942">
    <property type="entry name" value="Beta-barrel_TonB_sf"/>
</dbReference>
<evidence type="ECO:0000259" key="9">
    <source>
        <dbReference type="Pfam" id="PF07715"/>
    </source>
</evidence>
<dbReference type="Gene3D" id="2.170.130.10">
    <property type="entry name" value="TonB-dependent receptor, plug domain"/>
    <property type="match status" value="1"/>
</dbReference>
<feature type="signal peptide" evidence="8">
    <location>
        <begin position="1"/>
        <end position="22"/>
    </location>
</feature>
<protein>
    <submittedName>
        <fullName evidence="10">SusC/RagA family TonB-linked outer membrane protein</fullName>
    </submittedName>
</protein>
<feature type="domain" description="TonB-dependent receptor plug" evidence="9">
    <location>
        <begin position="118"/>
        <end position="224"/>
    </location>
</feature>
<comment type="caution">
    <text evidence="10">The sequence shown here is derived from an EMBL/GenBank/DDBJ whole genome shotgun (WGS) entry which is preliminary data.</text>
</comment>
<evidence type="ECO:0000256" key="2">
    <source>
        <dbReference type="ARBA" id="ARBA00022448"/>
    </source>
</evidence>
<evidence type="ECO:0000256" key="4">
    <source>
        <dbReference type="ARBA" id="ARBA00022692"/>
    </source>
</evidence>
<evidence type="ECO:0000313" key="11">
    <source>
        <dbReference type="Proteomes" id="UP001297092"/>
    </source>
</evidence>
<keyword evidence="4 7" id="KW-0812">Transmembrane</keyword>
<dbReference type="Pfam" id="PF13715">
    <property type="entry name" value="CarbopepD_reg_2"/>
    <property type="match status" value="1"/>
</dbReference>
<dbReference type="InterPro" id="IPR039426">
    <property type="entry name" value="TonB-dep_rcpt-like"/>
</dbReference>
<dbReference type="Pfam" id="PF07715">
    <property type="entry name" value="Plug"/>
    <property type="match status" value="1"/>
</dbReference>
<dbReference type="Gene3D" id="2.60.40.1120">
    <property type="entry name" value="Carboxypeptidase-like, regulatory domain"/>
    <property type="match status" value="1"/>
</dbReference>
<gene>
    <name evidence="10" type="ORF">KIV10_00265</name>
</gene>
<keyword evidence="8" id="KW-0732">Signal</keyword>
<dbReference type="PROSITE" id="PS52016">
    <property type="entry name" value="TONB_DEPENDENT_REC_3"/>
    <property type="match status" value="1"/>
</dbReference>
<dbReference type="InterPro" id="IPR037066">
    <property type="entry name" value="Plug_dom_sf"/>
</dbReference>
<evidence type="ECO:0000256" key="1">
    <source>
        <dbReference type="ARBA" id="ARBA00004571"/>
    </source>
</evidence>
<evidence type="ECO:0000256" key="6">
    <source>
        <dbReference type="ARBA" id="ARBA00023237"/>
    </source>
</evidence>
<name>A0ABS5S060_9FLAO</name>
<dbReference type="SUPFAM" id="SSF56935">
    <property type="entry name" value="Porins"/>
    <property type="match status" value="1"/>
</dbReference>
<proteinExistence type="inferred from homology"/>
<organism evidence="10 11">
    <name type="scientific">Aequorivita echinoideorum</name>
    <dbReference type="NCBI Taxonomy" id="1549647"/>
    <lineage>
        <taxon>Bacteria</taxon>
        <taxon>Pseudomonadati</taxon>
        <taxon>Bacteroidota</taxon>
        <taxon>Flavobacteriia</taxon>
        <taxon>Flavobacteriales</taxon>
        <taxon>Flavobacteriaceae</taxon>
        <taxon>Aequorivita</taxon>
    </lineage>
</organism>
<keyword evidence="11" id="KW-1185">Reference proteome</keyword>
<reference evidence="10 11" key="1">
    <citation type="submission" date="2021-05" db="EMBL/GenBank/DDBJ databases">
        <title>Aequorivita echinoideorum JCM 30378 genome.</title>
        <authorList>
            <person name="Zhang H."/>
            <person name="Li C."/>
        </authorList>
    </citation>
    <scope>NUCLEOTIDE SEQUENCE [LARGE SCALE GENOMIC DNA]</scope>
    <source>
        <strain evidence="10 11">JCM30378</strain>
    </source>
</reference>
<keyword evidence="3 7" id="KW-1134">Transmembrane beta strand</keyword>
<keyword evidence="5 7" id="KW-0472">Membrane</keyword>
<keyword evidence="2 7" id="KW-0813">Transport</keyword>
<dbReference type="InterPro" id="IPR023996">
    <property type="entry name" value="TonB-dep_OMP_SusC/RagA"/>
</dbReference>
<dbReference type="InterPro" id="IPR023997">
    <property type="entry name" value="TonB-dep_OMP_SusC/RagA_CS"/>
</dbReference>
<feature type="chain" id="PRO_5045487070" evidence="8">
    <location>
        <begin position="23"/>
        <end position="1034"/>
    </location>
</feature>
<accession>A0ABS5S060</accession>
<dbReference type="NCBIfam" id="TIGR04057">
    <property type="entry name" value="SusC_RagA_signa"/>
    <property type="match status" value="1"/>
</dbReference>